<sequence>MASKLSLFHAVISLLLFAAAVHGCAPYCEQTVPTPPVEPAPSTYAPEPPAPAMPVPPSPSTYAPEPPTPTTPATNTNGHRCSVNALELQVCASLLNGLVKVSLPEDREKCCQLLGGLADIDAAACLCTVLKANVLGVSLSVPIDISLSLNRCGGRNCPPGLTCPGY</sequence>
<dbReference type="EMBL" id="OZ075123">
    <property type="protein sequence ID" value="CAL4915473.1"/>
    <property type="molecule type" value="Genomic_DNA"/>
</dbReference>
<dbReference type="InterPro" id="IPR036312">
    <property type="entry name" value="Bifun_inhib/LTP/seed_sf"/>
</dbReference>
<dbReference type="PANTHER" id="PTHR31731">
    <property type="match status" value="1"/>
</dbReference>
<accession>A0ABC8WUH8</accession>
<keyword evidence="2" id="KW-0732">Signal</keyword>
<evidence type="ECO:0000313" key="4">
    <source>
        <dbReference type="EMBL" id="CAL4915473.1"/>
    </source>
</evidence>
<dbReference type="InterPro" id="IPR051636">
    <property type="entry name" value="Plant_LTP/defense-related"/>
</dbReference>
<feature type="domain" description="Hydrophobic seed protein" evidence="3">
    <location>
        <begin position="81"/>
        <end position="164"/>
    </location>
</feature>
<gene>
    <name evidence="4" type="ORF">URODEC1_LOCUS17535</name>
</gene>
<dbReference type="Gene3D" id="1.10.110.10">
    <property type="entry name" value="Plant lipid-transfer and hydrophobic proteins"/>
    <property type="match status" value="1"/>
</dbReference>
<name>A0ABC8WUH8_9POAL</name>
<dbReference type="CDD" id="cd01958">
    <property type="entry name" value="HPS_like"/>
    <property type="match status" value="1"/>
</dbReference>
<dbReference type="Pfam" id="PF14547">
    <property type="entry name" value="Hydrophob_seed"/>
    <property type="match status" value="1"/>
</dbReference>
<reference evidence="5" key="1">
    <citation type="submission" date="2024-06" db="EMBL/GenBank/DDBJ databases">
        <authorList>
            <person name="Ryan C."/>
        </authorList>
    </citation>
    <scope>NUCLEOTIDE SEQUENCE [LARGE SCALE GENOMIC DNA]</scope>
</reference>
<evidence type="ECO:0000256" key="1">
    <source>
        <dbReference type="SAM" id="MobiDB-lite"/>
    </source>
</evidence>
<feature type="region of interest" description="Disordered" evidence="1">
    <location>
        <begin position="38"/>
        <end position="78"/>
    </location>
</feature>
<protein>
    <recommendedName>
        <fullName evidence="3">Hydrophobic seed protein domain-containing protein</fullName>
    </recommendedName>
</protein>
<evidence type="ECO:0000313" key="5">
    <source>
        <dbReference type="Proteomes" id="UP001497457"/>
    </source>
</evidence>
<organism evidence="4 5">
    <name type="scientific">Urochloa decumbens</name>
    <dbReference type="NCBI Taxonomy" id="240449"/>
    <lineage>
        <taxon>Eukaryota</taxon>
        <taxon>Viridiplantae</taxon>
        <taxon>Streptophyta</taxon>
        <taxon>Embryophyta</taxon>
        <taxon>Tracheophyta</taxon>
        <taxon>Spermatophyta</taxon>
        <taxon>Magnoliopsida</taxon>
        <taxon>Liliopsida</taxon>
        <taxon>Poales</taxon>
        <taxon>Poaceae</taxon>
        <taxon>PACMAD clade</taxon>
        <taxon>Panicoideae</taxon>
        <taxon>Panicodae</taxon>
        <taxon>Paniceae</taxon>
        <taxon>Melinidinae</taxon>
        <taxon>Urochloa</taxon>
    </lineage>
</organism>
<dbReference type="SUPFAM" id="SSF47699">
    <property type="entry name" value="Bifunctional inhibitor/lipid-transfer protein/seed storage 2S albumin"/>
    <property type="match status" value="1"/>
</dbReference>
<feature type="compositionally biased region" description="Pro residues" evidence="1">
    <location>
        <begin position="46"/>
        <end position="70"/>
    </location>
</feature>
<evidence type="ECO:0000259" key="3">
    <source>
        <dbReference type="Pfam" id="PF14547"/>
    </source>
</evidence>
<keyword evidence="5" id="KW-1185">Reference proteome</keyword>
<dbReference type="AlphaFoldDB" id="A0ABC8WUH8"/>
<evidence type="ECO:0000256" key="2">
    <source>
        <dbReference type="SAM" id="SignalP"/>
    </source>
</evidence>
<reference evidence="4 5" key="2">
    <citation type="submission" date="2024-10" db="EMBL/GenBank/DDBJ databases">
        <authorList>
            <person name="Ryan C."/>
        </authorList>
    </citation>
    <scope>NUCLEOTIDE SEQUENCE [LARGE SCALE GENOMIC DNA]</scope>
</reference>
<feature type="signal peptide" evidence="2">
    <location>
        <begin position="1"/>
        <end position="23"/>
    </location>
</feature>
<feature type="chain" id="PRO_5044872295" description="Hydrophobic seed protein domain-containing protein" evidence="2">
    <location>
        <begin position="24"/>
        <end position="166"/>
    </location>
</feature>
<proteinExistence type="predicted"/>
<dbReference type="InterPro" id="IPR027923">
    <property type="entry name" value="Hydrophob_seed_dom"/>
</dbReference>
<dbReference type="Proteomes" id="UP001497457">
    <property type="component" value="Chromosome 13rd"/>
</dbReference>